<dbReference type="AlphaFoldDB" id="K5DIM1"/>
<name>K5DIM1_RHOBT</name>
<organism evidence="1 2">
    <name type="scientific">Rhodopirellula baltica SH28</name>
    <dbReference type="NCBI Taxonomy" id="993517"/>
    <lineage>
        <taxon>Bacteria</taxon>
        <taxon>Pseudomonadati</taxon>
        <taxon>Planctomycetota</taxon>
        <taxon>Planctomycetia</taxon>
        <taxon>Pirellulales</taxon>
        <taxon>Pirellulaceae</taxon>
        <taxon>Rhodopirellula</taxon>
    </lineage>
</organism>
<comment type="caution">
    <text evidence="1">The sequence shown here is derived from an EMBL/GenBank/DDBJ whole genome shotgun (WGS) entry which is preliminary data.</text>
</comment>
<protein>
    <submittedName>
        <fullName evidence="1">Uncharacterized protein</fullName>
    </submittedName>
</protein>
<gene>
    <name evidence="1" type="ORF">RBSH_01986</name>
</gene>
<sequence length="66" mass="7279">MEAQDLITARHTFRSISGCRSEVSFVLQDADALFARQMPANCQLTNVIPSGFATTIFPLLAMRTFA</sequence>
<dbReference type="Proteomes" id="UP000007993">
    <property type="component" value="Unassembled WGS sequence"/>
</dbReference>
<accession>K5DIM1</accession>
<proteinExistence type="predicted"/>
<evidence type="ECO:0000313" key="2">
    <source>
        <dbReference type="Proteomes" id="UP000007993"/>
    </source>
</evidence>
<evidence type="ECO:0000313" key="1">
    <source>
        <dbReference type="EMBL" id="EKK02694.1"/>
    </source>
</evidence>
<dbReference type="EMBL" id="AMCW01000049">
    <property type="protein sequence ID" value="EKK02694.1"/>
    <property type="molecule type" value="Genomic_DNA"/>
</dbReference>
<dbReference type="PATRIC" id="fig|993517.3.peg.2152"/>
<reference evidence="1 2" key="1">
    <citation type="journal article" date="2013" name="Mar. Genomics">
        <title>Expression of sulfatases in Rhodopirellula baltica and the diversity of sulfatases in the genus Rhodopirellula.</title>
        <authorList>
            <person name="Wegner C.E."/>
            <person name="Richter-Heitmann T."/>
            <person name="Klindworth A."/>
            <person name="Klockow C."/>
            <person name="Richter M."/>
            <person name="Achstetter T."/>
            <person name="Glockner F.O."/>
            <person name="Harder J."/>
        </authorList>
    </citation>
    <scope>NUCLEOTIDE SEQUENCE [LARGE SCALE GENOMIC DNA]</scope>
    <source>
        <strain evidence="1 2">SH28</strain>
    </source>
</reference>